<dbReference type="AlphaFoldDB" id="A0A0A9B8M2"/>
<name>A0A0A9B8M2_ARUDO</name>
<sequence>MSYHHIMPSGRSITSEVRHLPQAPACNSDTLIHAVRSLHITVTSV</sequence>
<evidence type="ECO:0000313" key="1">
    <source>
        <dbReference type="EMBL" id="JAD55612.1"/>
    </source>
</evidence>
<protein>
    <submittedName>
        <fullName evidence="1">Uncharacterized protein</fullName>
    </submittedName>
</protein>
<proteinExistence type="predicted"/>
<organism evidence="1">
    <name type="scientific">Arundo donax</name>
    <name type="common">Giant reed</name>
    <name type="synonym">Donax arundinaceus</name>
    <dbReference type="NCBI Taxonomy" id="35708"/>
    <lineage>
        <taxon>Eukaryota</taxon>
        <taxon>Viridiplantae</taxon>
        <taxon>Streptophyta</taxon>
        <taxon>Embryophyta</taxon>
        <taxon>Tracheophyta</taxon>
        <taxon>Spermatophyta</taxon>
        <taxon>Magnoliopsida</taxon>
        <taxon>Liliopsida</taxon>
        <taxon>Poales</taxon>
        <taxon>Poaceae</taxon>
        <taxon>PACMAD clade</taxon>
        <taxon>Arundinoideae</taxon>
        <taxon>Arundineae</taxon>
        <taxon>Arundo</taxon>
    </lineage>
</organism>
<reference evidence="1" key="1">
    <citation type="submission" date="2014-09" db="EMBL/GenBank/DDBJ databases">
        <authorList>
            <person name="Magalhaes I.L.F."/>
            <person name="Oliveira U."/>
            <person name="Santos F.R."/>
            <person name="Vidigal T.H.D.A."/>
            <person name="Brescovit A.D."/>
            <person name="Santos A.J."/>
        </authorList>
    </citation>
    <scope>NUCLEOTIDE SEQUENCE</scope>
    <source>
        <tissue evidence="1">Shoot tissue taken approximately 20 cm above the soil surface</tissue>
    </source>
</reference>
<accession>A0A0A9B8M2</accession>
<dbReference type="EMBL" id="GBRH01242283">
    <property type="protein sequence ID" value="JAD55612.1"/>
    <property type="molecule type" value="Transcribed_RNA"/>
</dbReference>
<reference evidence="1" key="2">
    <citation type="journal article" date="2015" name="Data Brief">
        <title>Shoot transcriptome of the giant reed, Arundo donax.</title>
        <authorList>
            <person name="Barrero R.A."/>
            <person name="Guerrero F.D."/>
            <person name="Moolhuijzen P."/>
            <person name="Goolsby J.A."/>
            <person name="Tidwell J."/>
            <person name="Bellgard S.E."/>
            <person name="Bellgard M.I."/>
        </authorList>
    </citation>
    <scope>NUCLEOTIDE SEQUENCE</scope>
    <source>
        <tissue evidence="1">Shoot tissue taken approximately 20 cm above the soil surface</tissue>
    </source>
</reference>